<proteinExistence type="inferred from homology"/>
<dbReference type="GO" id="GO:0004416">
    <property type="term" value="F:hydroxyacylglutathione hydrolase activity"/>
    <property type="evidence" value="ECO:0007669"/>
    <property type="project" value="TreeGrafter"/>
</dbReference>
<dbReference type="Proteomes" id="UP000031737">
    <property type="component" value="Unassembled WGS sequence"/>
</dbReference>
<dbReference type="PANTHER" id="PTHR11935:SF139">
    <property type="entry name" value="HYDROLASE, PUTATIVE-RELATED"/>
    <property type="match status" value="1"/>
</dbReference>
<dbReference type="Pfam" id="PF00753">
    <property type="entry name" value="Lactamase_B"/>
    <property type="match status" value="1"/>
</dbReference>
<dbReference type="VEuPathDB" id="TriTrypDB:TRSC58_01904"/>
<dbReference type="PANTHER" id="PTHR11935">
    <property type="entry name" value="BETA LACTAMASE DOMAIN"/>
    <property type="match status" value="1"/>
</dbReference>
<dbReference type="GO" id="GO:0046872">
    <property type="term" value="F:metal ion binding"/>
    <property type="evidence" value="ECO:0007669"/>
    <property type="project" value="UniProtKB-KW"/>
</dbReference>
<comment type="caution">
    <text evidence="7">The sequence shown here is derived from an EMBL/GenBank/DDBJ whole genome shotgun (WGS) entry which is preliminary data.</text>
</comment>
<evidence type="ECO:0000313" key="8">
    <source>
        <dbReference type="Proteomes" id="UP000031737"/>
    </source>
</evidence>
<keyword evidence="5" id="KW-0862">Zinc</keyword>
<dbReference type="InterPro" id="IPR036866">
    <property type="entry name" value="RibonucZ/Hydroxyglut_hydro"/>
</dbReference>
<comment type="cofactor">
    <cofactor evidence="1">
        <name>Zn(2+)</name>
        <dbReference type="ChEBI" id="CHEBI:29105"/>
    </cofactor>
</comment>
<keyword evidence="3" id="KW-0479">Metal-binding</keyword>
<dbReference type="AlphaFoldDB" id="A0A061J7N9"/>
<keyword evidence="8" id="KW-1185">Reference proteome</keyword>
<dbReference type="OrthoDB" id="515692at2759"/>
<dbReference type="CDD" id="cd07723">
    <property type="entry name" value="hydroxyacylglutathione_hydrolase_MBL-fold"/>
    <property type="match status" value="1"/>
</dbReference>
<reference evidence="7 8" key="1">
    <citation type="submission" date="2013-07" db="EMBL/GenBank/DDBJ databases">
        <authorList>
            <person name="Stoco P.H."/>
            <person name="Wagner G."/>
            <person name="Gerber A."/>
            <person name="Zaha A."/>
            <person name="Thompson C."/>
            <person name="Bartholomeu D.C."/>
            <person name="Luckemeyer D.D."/>
            <person name="Bahia D."/>
            <person name="Loreto E."/>
            <person name="Prestes E.B."/>
            <person name="Lima F.M."/>
            <person name="Rodrigues-Luiz G."/>
            <person name="Vallejo G.A."/>
            <person name="Filho J.F."/>
            <person name="Monteiro K.M."/>
            <person name="Tyler K.M."/>
            <person name="de Almeida L.G."/>
            <person name="Ortiz M.F."/>
            <person name="Siervo M.A."/>
            <person name="de Moraes M.H."/>
            <person name="Cunha O.L."/>
            <person name="Mendonca-Neto R."/>
            <person name="Silva R."/>
            <person name="Teixeira S.M."/>
            <person name="Murta S.M."/>
            <person name="Sincero T.C."/>
            <person name="Mendes T.A."/>
            <person name="Urmenyi T.P."/>
            <person name="Silva V.G."/>
            <person name="da Rocha W.D."/>
            <person name="Andersson B."/>
            <person name="Romanha A.J."/>
            <person name="Steindel M."/>
            <person name="de Vasconcelos A.T."/>
            <person name="Grisard E.C."/>
        </authorList>
    </citation>
    <scope>NUCLEOTIDE SEQUENCE [LARGE SCALE GENOMIC DNA]</scope>
    <source>
        <strain evidence="7 8">SC58</strain>
    </source>
</reference>
<dbReference type="Gene3D" id="3.60.15.10">
    <property type="entry name" value="Ribonuclease Z/Hydroxyacylglutathione hydrolase-like"/>
    <property type="match status" value="1"/>
</dbReference>
<dbReference type="InterPro" id="IPR001279">
    <property type="entry name" value="Metallo-B-lactamas"/>
</dbReference>
<evidence type="ECO:0000256" key="2">
    <source>
        <dbReference type="ARBA" id="ARBA00006759"/>
    </source>
</evidence>
<organism evidence="7 8">
    <name type="scientific">Trypanosoma rangeli SC58</name>
    <dbReference type="NCBI Taxonomy" id="429131"/>
    <lineage>
        <taxon>Eukaryota</taxon>
        <taxon>Discoba</taxon>
        <taxon>Euglenozoa</taxon>
        <taxon>Kinetoplastea</taxon>
        <taxon>Metakinetoplastina</taxon>
        <taxon>Trypanosomatida</taxon>
        <taxon>Trypanosomatidae</taxon>
        <taxon>Trypanosoma</taxon>
        <taxon>Herpetosoma</taxon>
    </lineage>
</organism>
<dbReference type="InterPro" id="IPR035680">
    <property type="entry name" value="Clx_II_MBL"/>
</dbReference>
<dbReference type="SMART" id="SM00849">
    <property type="entry name" value="Lactamase_B"/>
    <property type="match status" value="1"/>
</dbReference>
<evidence type="ECO:0000256" key="4">
    <source>
        <dbReference type="ARBA" id="ARBA00022801"/>
    </source>
</evidence>
<evidence type="ECO:0000313" key="7">
    <source>
        <dbReference type="EMBL" id="ESL10365.1"/>
    </source>
</evidence>
<evidence type="ECO:0000256" key="1">
    <source>
        <dbReference type="ARBA" id="ARBA00001947"/>
    </source>
</evidence>
<evidence type="ECO:0000259" key="6">
    <source>
        <dbReference type="SMART" id="SM00849"/>
    </source>
</evidence>
<dbReference type="InterPro" id="IPR032282">
    <property type="entry name" value="HAGH_C"/>
</dbReference>
<protein>
    <submittedName>
        <fullName evidence="7">Hydroxyacylglutathione hydrolase</fullName>
    </submittedName>
</protein>
<dbReference type="Pfam" id="PF16123">
    <property type="entry name" value="HAGH_C"/>
    <property type="match status" value="1"/>
</dbReference>
<dbReference type="SUPFAM" id="SSF56281">
    <property type="entry name" value="Metallo-hydrolase/oxidoreductase"/>
    <property type="match status" value="1"/>
</dbReference>
<sequence>MKVVVKNFGAAFSVAVIPVLRDNYTYVIHDQATNAVAAVDVSADTAPVLDYVRRLSKSTEKGDAGEVKLSTILSTHKHLDHTGGNIALLKKLGPSGSLNIIGGVNDNIPGVTQAVREGDRVSLGALQVEVLDVPCHTRGHVLYKVYHPKSVGDGVALFTGDTLFVGGIGAFFEGDAALMCRAMRKVYDLHQGASDREAAEHRTFVFPGHEYTVNFLEFTRTAIPPAHPDAAFIVSQLERYKESVAKCTPTVPSSLAEEKRQNLFLRTCEAAFVREMRHGDTAEALMQYLYDTCP</sequence>
<name>A0A061J7N9_TRYRA</name>
<feature type="domain" description="Metallo-beta-lactamase" evidence="6">
    <location>
        <begin position="22"/>
        <end position="209"/>
    </location>
</feature>
<evidence type="ECO:0000256" key="3">
    <source>
        <dbReference type="ARBA" id="ARBA00022723"/>
    </source>
</evidence>
<keyword evidence="4 7" id="KW-0378">Hydrolase</keyword>
<gene>
    <name evidence="7" type="ORF">TRSC58_01904</name>
</gene>
<accession>A0A061J7N9</accession>
<comment type="similarity">
    <text evidence="2">Belongs to the metallo-beta-lactamase superfamily. Glyoxalase II family.</text>
</comment>
<dbReference type="EMBL" id="AUPL01001904">
    <property type="protein sequence ID" value="ESL10365.1"/>
    <property type="molecule type" value="Genomic_DNA"/>
</dbReference>
<evidence type="ECO:0000256" key="5">
    <source>
        <dbReference type="ARBA" id="ARBA00022833"/>
    </source>
</evidence>